<keyword evidence="11 13" id="KW-0472">Membrane</keyword>
<dbReference type="SMART" id="SM00184">
    <property type="entry name" value="RING"/>
    <property type="match status" value="1"/>
</dbReference>
<evidence type="ECO:0000313" key="16">
    <source>
        <dbReference type="Proteomes" id="UP001152561"/>
    </source>
</evidence>
<dbReference type="InterPro" id="IPR001841">
    <property type="entry name" value="Znf_RING"/>
</dbReference>
<dbReference type="GO" id="GO:0016567">
    <property type="term" value="P:protein ubiquitination"/>
    <property type="evidence" value="ECO:0007669"/>
    <property type="project" value="TreeGrafter"/>
</dbReference>
<accession>A0A9Q1MPG1</accession>
<comment type="caution">
    <text evidence="15">The sequence shown here is derived from an EMBL/GenBank/DDBJ whole genome shotgun (WGS) entry which is preliminary data.</text>
</comment>
<dbReference type="EMBL" id="JAJAGQ010000005">
    <property type="protein sequence ID" value="KAJ8562868.1"/>
    <property type="molecule type" value="Genomic_DNA"/>
</dbReference>
<dbReference type="Pfam" id="PF13639">
    <property type="entry name" value="zf-RING_2"/>
    <property type="match status" value="1"/>
</dbReference>
<dbReference type="SUPFAM" id="SSF57850">
    <property type="entry name" value="RING/U-box"/>
    <property type="match status" value="1"/>
</dbReference>
<feature type="domain" description="RING-type" evidence="14">
    <location>
        <begin position="301"/>
        <end position="342"/>
    </location>
</feature>
<keyword evidence="8" id="KW-0833">Ubl conjugation pathway</keyword>
<evidence type="ECO:0000256" key="11">
    <source>
        <dbReference type="ARBA" id="ARBA00023136"/>
    </source>
</evidence>
<feature type="transmembrane region" description="Helical" evidence="13">
    <location>
        <begin position="72"/>
        <end position="93"/>
    </location>
</feature>
<evidence type="ECO:0000256" key="13">
    <source>
        <dbReference type="SAM" id="Phobius"/>
    </source>
</evidence>
<dbReference type="EC" id="2.3.2.27" evidence="3"/>
<keyword evidence="10 13" id="KW-1133">Transmembrane helix</keyword>
<keyword evidence="6" id="KW-0479">Metal-binding</keyword>
<feature type="transmembrane region" description="Helical" evidence="13">
    <location>
        <begin position="202"/>
        <end position="230"/>
    </location>
</feature>
<dbReference type="GO" id="GO:0006511">
    <property type="term" value="P:ubiquitin-dependent protein catabolic process"/>
    <property type="evidence" value="ECO:0007669"/>
    <property type="project" value="TreeGrafter"/>
</dbReference>
<reference evidence="16" key="1">
    <citation type="journal article" date="2023" name="Proc. Natl. Acad. Sci. U.S.A.">
        <title>Genomic and structural basis for evolution of tropane alkaloid biosynthesis.</title>
        <authorList>
            <person name="Wanga Y.-J."/>
            <person name="Taina T."/>
            <person name="Yua J.-Y."/>
            <person name="Lia J."/>
            <person name="Xua B."/>
            <person name="Chenc J."/>
            <person name="D'Auriad J.C."/>
            <person name="Huanga J.-P."/>
            <person name="Huanga S.-X."/>
        </authorList>
    </citation>
    <scope>NUCLEOTIDE SEQUENCE [LARGE SCALE GENOMIC DNA]</scope>
    <source>
        <strain evidence="16">cv. KIB-2019</strain>
    </source>
</reference>
<dbReference type="GO" id="GO:0008270">
    <property type="term" value="F:zinc ion binding"/>
    <property type="evidence" value="ECO:0007669"/>
    <property type="project" value="UniProtKB-KW"/>
</dbReference>
<dbReference type="GO" id="GO:0016020">
    <property type="term" value="C:membrane"/>
    <property type="evidence" value="ECO:0007669"/>
    <property type="project" value="UniProtKB-SubCell"/>
</dbReference>
<evidence type="ECO:0000259" key="14">
    <source>
        <dbReference type="PROSITE" id="PS50089"/>
    </source>
</evidence>
<sequence>MATTVPPNMISPDPTTTVPLLPRRLGRQSSLAILLSRVTGRRGVGGASMLVRETAARELDERRADWGYSKPVVALDMMWNLGFVIVCVVILFCSVDEKTNVPIRVWICGYGLQCVVHVVLVWLEYKRRALQGGILVEGNDDSEDIGEERNNEVNLGIGGNQSSVAKRCEYVNTMGSLLWWIVGFYWIVSGGEILLQNAPRLYWLAVVFLAFDVFFAIFCVALVCLIGVALCCCLPCIIAVLYAVGQEGASDEDIRVLPRYRFHLCKDEEKPSVGAGRMVPIETSSGYLTTERVLLPEDAECCICLGSYEDGTELHALPCNHHFHSTCIVKWLKMNATCPLCKYNILKGNEQV</sequence>
<evidence type="ECO:0000313" key="15">
    <source>
        <dbReference type="EMBL" id="KAJ8562868.1"/>
    </source>
</evidence>
<name>A0A9Q1MPG1_9SOLA</name>
<feature type="transmembrane region" description="Helical" evidence="13">
    <location>
        <begin position="177"/>
        <end position="195"/>
    </location>
</feature>
<keyword evidence="7 12" id="KW-0863">Zinc-finger</keyword>
<proteinExistence type="predicted"/>
<evidence type="ECO:0000256" key="6">
    <source>
        <dbReference type="ARBA" id="ARBA00022723"/>
    </source>
</evidence>
<dbReference type="AlphaFoldDB" id="A0A9Q1MPG1"/>
<dbReference type="GO" id="GO:0000325">
    <property type="term" value="C:plant-type vacuole"/>
    <property type="evidence" value="ECO:0007669"/>
    <property type="project" value="TreeGrafter"/>
</dbReference>
<evidence type="ECO:0000256" key="12">
    <source>
        <dbReference type="PROSITE-ProRule" id="PRU00175"/>
    </source>
</evidence>
<dbReference type="InterPro" id="IPR013083">
    <property type="entry name" value="Znf_RING/FYVE/PHD"/>
</dbReference>
<evidence type="ECO:0000256" key="10">
    <source>
        <dbReference type="ARBA" id="ARBA00022989"/>
    </source>
</evidence>
<evidence type="ECO:0000256" key="3">
    <source>
        <dbReference type="ARBA" id="ARBA00012483"/>
    </source>
</evidence>
<dbReference type="GO" id="GO:0061630">
    <property type="term" value="F:ubiquitin protein ligase activity"/>
    <property type="evidence" value="ECO:0007669"/>
    <property type="project" value="UniProtKB-EC"/>
</dbReference>
<evidence type="ECO:0000256" key="8">
    <source>
        <dbReference type="ARBA" id="ARBA00022786"/>
    </source>
</evidence>
<dbReference type="FunFam" id="3.30.40.10:FF:000391">
    <property type="entry name" value="E3 ubiquitin protein ligase RIE1"/>
    <property type="match status" value="1"/>
</dbReference>
<organism evidence="15 16">
    <name type="scientific">Anisodus acutangulus</name>
    <dbReference type="NCBI Taxonomy" id="402998"/>
    <lineage>
        <taxon>Eukaryota</taxon>
        <taxon>Viridiplantae</taxon>
        <taxon>Streptophyta</taxon>
        <taxon>Embryophyta</taxon>
        <taxon>Tracheophyta</taxon>
        <taxon>Spermatophyta</taxon>
        <taxon>Magnoliopsida</taxon>
        <taxon>eudicotyledons</taxon>
        <taxon>Gunneridae</taxon>
        <taxon>Pentapetalae</taxon>
        <taxon>asterids</taxon>
        <taxon>lamiids</taxon>
        <taxon>Solanales</taxon>
        <taxon>Solanaceae</taxon>
        <taxon>Solanoideae</taxon>
        <taxon>Hyoscyameae</taxon>
        <taxon>Anisodus</taxon>
    </lineage>
</organism>
<evidence type="ECO:0000256" key="7">
    <source>
        <dbReference type="ARBA" id="ARBA00022771"/>
    </source>
</evidence>
<dbReference type="PANTHER" id="PTHR45977">
    <property type="entry name" value="TARGET OF ERK KINASE MPK-1"/>
    <property type="match status" value="1"/>
</dbReference>
<comment type="catalytic activity">
    <reaction evidence="1">
        <text>S-ubiquitinyl-[E2 ubiquitin-conjugating enzyme]-L-cysteine + [acceptor protein]-L-lysine = [E2 ubiquitin-conjugating enzyme]-L-cysteine + N(6)-ubiquitinyl-[acceptor protein]-L-lysine.</text>
        <dbReference type="EC" id="2.3.2.27"/>
    </reaction>
</comment>
<dbReference type="OrthoDB" id="8062037at2759"/>
<dbReference type="PROSITE" id="PS50089">
    <property type="entry name" value="ZF_RING_2"/>
    <property type="match status" value="1"/>
</dbReference>
<keyword evidence="9" id="KW-0862">Zinc</keyword>
<protein>
    <recommendedName>
        <fullName evidence="3">RING-type E3 ubiquitin transferase</fullName>
        <ecNumber evidence="3">2.3.2.27</ecNumber>
    </recommendedName>
</protein>
<evidence type="ECO:0000256" key="2">
    <source>
        <dbReference type="ARBA" id="ARBA00004141"/>
    </source>
</evidence>
<dbReference type="PANTHER" id="PTHR45977:SF11">
    <property type="entry name" value="E3 UBIQUITIN PROTEIN LIGASE RIE1"/>
    <property type="match status" value="1"/>
</dbReference>
<evidence type="ECO:0000256" key="9">
    <source>
        <dbReference type="ARBA" id="ARBA00022833"/>
    </source>
</evidence>
<feature type="transmembrane region" description="Helical" evidence="13">
    <location>
        <begin position="105"/>
        <end position="123"/>
    </location>
</feature>
<keyword evidence="16" id="KW-1185">Reference proteome</keyword>
<keyword evidence="5 13" id="KW-0812">Transmembrane</keyword>
<keyword evidence="4" id="KW-0808">Transferase</keyword>
<dbReference type="CDD" id="cd16454">
    <property type="entry name" value="RING-H2_PA-TM-RING"/>
    <property type="match status" value="1"/>
</dbReference>
<dbReference type="Proteomes" id="UP001152561">
    <property type="component" value="Unassembled WGS sequence"/>
</dbReference>
<evidence type="ECO:0000256" key="1">
    <source>
        <dbReference type="ARBA" id="ARBA00000900"/>
    </source>
</evidence>
<comment type="subcellular location">
    <subcellularLocation>
        <location evidence="2">Membrane</location>
        <topology evidence="2">Multi-pass membrane protein</topology>
    </subcellularLocation>
</comment>
<evidence type="ECO:0000256" key="4">
    <source>
        <dbReference type="ARBA" id="ARBA00022679"/>
    </source>
</evidence>
<dbReference type="Gene3D" id="3.30.40.10">
    <property type="entry name" value="Zinc/RING finger domain, C3HC4 (zinc finger)"/>
    <property type="match status" value="1"/>
</dbReference>
<evidence type="ECO:0000256" key="5">
    <source>
        <dbReference type="ARBA" id="ARBA00022692"/>
    </source>
</evidence>
<gene>
    <name evidence="15" type="ORF">K7X08_031320</name>
</gene>